<dbReference type="Proteomes" id="UP000007110">
    <property type="component" value="Unassembled WGS sequence"/>
</dbReference>
<dbReference type="OrthoDB" id="10071849at2759"/>
<dbReference type="Pfam" id="PF04103">
    <property type="entry name" value="CD20"/>
    <property type="match status" value="1"/>
</dbReference>
<dbReference type="KEGG" id="spu:105437605"/>
<comment type="subcellular location">
    <subcellularLocation>
        <location evidence="1">Membrane</location>
        <topology evidence="1">Multi-pass membrane protein</topology>
    </subcellularLocation>
</comment>
<dbReference type="InterPro" id="IPR030417">
    <property type="entry name" value="MS4A"/>
</dbReference>
<keyword evidence="4 6" id="KW-1133">Transmembrane helix</keyword>
<evidence type="ECO:0000256" key="2">
    <source>
        <dbReference type="ARBA" id="ARBA00009565"/>
    </source>
</evidence>
<keyword evidence="3 6" id="KW-0812">Transmembrane</keyword>
<feature type="transmembrane region" description="Helical" evidence="6">
    <location>
        <begin position="36"/>
        <end position="58"/>
    </location>
</feature>
<feature type="transmembrane region" description="Helical" evidence="6">
    <location>
        <begin position="98"/>
        <end position="122"/>
    </location>
</feature>
<dbReference type="InParanoid" id="A0A7M7HKU2"/>
<dbReference type="GO" id="GO:0016020">
    <property type="term" value="C:membrane"/>
    <property type="evidence" value="ECO:0007669"/>
    <property type="project" value="UniProtKB-SubCell"/>
</dbReference>
<evidence type="ECO:0000313" key="8">
    <source>
        <dbReference type="Proteomes" id="UP000007110"/>
    </source>
</evidence>
<dbReference type="EnsemblMetazoa" id="XM_011664402">
    <property type="protein sequence ID" value="XP_011662704"/>
    <property type="gene ID" value="LOC105437605"/>
</dbReference>
<keyword evidence="5 6" id="KW-0472">Membrane</keyword>
<dbReference type="AlphaFoldDB" id="A0A7M7HKU2"/>
<proteinExistence type="inferred from homology"/>
<protein>
    <submittedName>
        <fullName evidence="7">Uncharacterized protein</fullName>
    </submittedName>
</protein>
<dbReference type="OMA" id="GIVCHAM"/>
<evidence type="ECO:0000256" key="5">
    <source>
        <dbReference type="ARBA" id="ARBA00023136"/>
    </source>
</evidence>
<evidence type="ECO:0000256" key="1">
    <source>
        <dbReference type="ARBA" id="ARBA00004141"/>
    </source>
</evidence>
<dbReference type="InterPro" id="IPR007237">
    <property type="entry name" value="CD20-like"/>
</dbReference>
<dbReference type="RefSeq" id="XP_011662704.2">
    <property type="nucleotide sequence ID" value="XM_011664402.2"/>
</dbReference>
<comment type="similarity">
    <text evidence="2">Belongs to the MS4A family.</text>
</comment>
<reference evidence="7" key="2">
    <citation type="submission" date="2021-01" db="UniProtKB">
        <authorList>
            <consortium name="EnsemblMetazoa"/>
        </authorList>
    </citation>
    <scope>IDENTIFICATION</scope>
</reference>
<reference evidence="8" key="1">
    <citation type="submission" date="2015-02" db="EMBL/GenBank/DDBJ databases">
        <title>Genome sequencing for Strongylocentrotus purpuratus.</title>
        <authorList>
            <person name="Murali S."/>
            <person name="Liu Y."/>
            <person name="Vee V."/>
            <person name="English A."/>
            <person name="Wang M."/>
            <person name="Skinner E."/>
            <person name="Han Y."/>
            <person name="Muzny D.M."/>
            <person name="Worley K.C."/>
            <person name="Gibbs R.A."/>
        </authorList>
    </citation>
    <scope>NUCLEOTIDE SEQUENCE</scope>
</reference>
<evidence type="ECO:0000256" key="4">
    <source>
        <dbReference type="ARBA" id="ARBA00022989"/>
    </source>
</evidence>
<evidence type="ECO:0000256" key="3">
    <source>
        <dbReference type="ARBA" id="ARBA00022692"/>
    </source>
</evidence>
<dbReference type="PANTHER" id="PTHR23320">
    <property type="entry name" value="MEMBRANE-SPANNING 4-DOMAINS SUBFAMILY A MS4A -RELATED"/>
    <property type="match status" value="1"/>
</dbReference>
<dbReference type="GeneID" id="105437605"/>
<accession>A0A7M7HKU2</accession>
<feature type="transmembrane region" description="Helical" evidence="6">
    <location>
        <begin position="64"/>
        <end position="86"/>
    </location>
</feature>
<organism evidence="7 8">
    <name type="scientific">Strongylocentrotus purpuratus</name>
    <name type="common">Purple sea urchin</name>
    <dbReference type="NCBI Taxonomy" id="7668"/>
    <lineage>
        <taxon>Eukaryota</taxon>
        <taxon>Metazoa</taxon>
        <taxon>Echinodermata</taxon>
        <taxon>Eleutherozoa</taxon>
        <taxon>Echinozoa</taxon>
        <taxon>Echinoidea</taxon>
        <taxon>Euechinoidea</taxon>
        <taxon>Echinacea</taxon>
        <taxon>Camarodonta</taxon>
        <taxon>Echinidea</taxon>
        <taxon>Strongylocentrotidae</taxon>
        <taxon>Strongylocentrotus</taxon>
    </lineage>
</organism>
<evidence type="ECO:0000313" key="7">
    <source>
        <dbReference type="EnsemblMetazoa" id="XP_011662704"/>
    </source>
</evidence>
<evidence type="ECO:0000256" key="6">
    <source>
        <dbReference type="SAM" id="Phobius"/>
    </source>
</evidence>
<name>A0A7M7HKU2_STRPU</name>
<keyword evidence="8" id="KW-1185">Reference proteome</keyword>
<dbReference type="PANTHER" id="PTHR23320:SF165">
    <property type="entry name" value="MARVEL DOMAIN-CONTAINING PROTEIN"/>
    <property type="match status" value="1"/>
</dbReference>
<dbReference type="FunCoup" id="A0A7M7HKU2">
    <property type="interactions" value="201"/>
</dbReference>
<sequence>MATEHLDMQMMQQLVVDPPYQSLEPKVSYRPRYKSTGGMITGIIQLLCGFVVFVLGIVCHAMNLTMSMAIIGVWAGLGFFALSGVLGITSSRRQTSVIVGYMTMSILSAVVALVAGCTYVYVVCAVKDTCPMLDELHFDIGVPKDVINCSRQAADIAMNGTLAAVFFVELIVAVIGSCITCSGIFCNRELLVATVTTDDYE</sequence>